<dbReference type="GO" id="GO:0016432">
    <property type="term" value="F:tRNA-uridine aminocarboxypropyltransferase activity"/>
    <property type="evidence" value="ECO:0007669"/>
    <property type="project" value="UniProtKB-EC"/>
</dbReference>
<feature type="domain" description="DTW" evidence="5">
    <location>
        <begin position="10"/>
        <end position="216"/>
    </location>
</feature>
<sequence>MNVNQQPEESPHPCPDCGLVYQCICQAIPRCTSGIKLSLLIHEREMNRATNTGRWLVHALPQCQSYLWQRKQPDVQFQQQLDDPRFFPVLLFPAPHALTADELYAQIYAEHRHQTQAHNHQAQQHQPVPHFILLDGTWQEARKMERKSAWLAALPRVQITPNAASSYRLRRNQQPDSLCTLEVVATLLEQRGETKDARALKDFLHLFMDALQADKNRTPGRKDSDH</sequence>
<dbReference type="Pfam" id="PF03942">
    <property type="entry name" value="DTW"/>
    <property type="match status" value="1"/>
</dbReference>
<dbReference type="InterPro" id="IPR005636">
    <property type="entry name" value="DTW"/>
</dbReference>
<dbReference type="InterPro" id="IPR039262">
    <property type="entry name" value="DTWD2/TAPT"/>
</dbReference>
<evidence type="ECO:0000313" key="6">
    <source>
        <dbReference type="EMBL" id="ASA55685.1"/>
    </source>
</evidence>
<name>A0A1Z2SEV1_VIBGA</name>
<dbReference type="Proteomes" id="UP000196708">
    <property type="component" value="Chromosome 1"/>
</dbReference>
<reference evidence="6 7" key="1">
    <citation type="submission" date="2016-12" db="EMBL/GenBank/DDBJ databases">
        <authorList>
            <person name="Song W.-J."/>
            <person name="Kurnit D.M."/>
        </authorList>
    </citation>
    <scope>NUCLEOTIDE SEQUENCE [LARGE SCALE GENOMIC DNA]</scope>
    <source>
        <strain evidence="6 7">ATCC 43942</strain>
    </source>
</reference>
<dbReference type="AlphaFoldDB" id="A0A1Z2SEV1"/>
<dbReference type="KEGG" id="vga:BSQ33_08205"/>
<dbReference type="RefSeq" id="WP_021021172.1">
    <property type="nucleotide sequence ID" value="NZ_CP018835.1"/>
</dbReference>
<proteinExistence type="predicted"/>
<gene>
    <name evidence="6" type="ORF">BSQ33_08205</name>
</gene>
<accession>A0A1Z2SEV1</accession>
<dbReference type="OrthoDB" id="370626at2"/>
<evidence type="ECO:0000256" key="1">
    <source>
        <dbReference type="ARBA" id="ARBA00012386"/>
    </source>
</evidence>
<keyword evidence="3" id="KW-0949">S-adenosyl-L-methionine</keyword>
<dbReference type="EMBL" id="CP018835">
    <property type="protein sequence ID" value="ASA55685.1"/>
    <property type="molecule type" value="Genomic_DNA"/>
</dbReference>
<evidence type="ECO:0000313" key="7">
    <source>
        <dbReference type="Proteomes" id="UP000196708"/>
    </source>
</evidence>
<dbReference type="EC" id="2.5.1.25" evidence="1"/>
<evidence type="ECO:0000259" key="5">
    <source>
        <dbReference type="SMART" id="SM01144"/>
    </source>
</evidence>
<dbReference type="PANTHER" id="PTHR21392">
    <property type="entry name" value="TRNA-URIDINE AMINOCARBOXYPROPYLTRANSFERASE 2"/>
    <property type="match status" value="1"/>
</dbReference>
<evidence type="ECO:0000256" key="4">
    <source>
        <dbReference type="ARBA" id="ARBA00022694"/>
    </source>
</evidence>
<evidence type="ECO:0000256" key="3">
    <source>
        <dbReference type="ARBA" id="ARBA00022691"/>
    </source>
</evidence>
<dbReference type="GO" id="GO:0008033">
    <property type="term" value="P:tRNA processing"/>
    <property type="evidence" value="ECO:0007669"/>
    <property type="project" value="UniProtKB-KW"/>
</dbReference>
<protein>
    <recommendedName>
        <fullName evidence="1">tRNA-uridine aminocarboxypropyltransferase</fullName>
        <ecNumber evidence="1">2.5.1.25</ecNumber>
    </recommendedName>
</protein>
<keyword evidence="4" id="KW-0819">tRNA processing</keyword>
<evidence type="ECO:0000256" key="2">
    <source>
        <dbReference type="ARBA" id="ARBA00022679"/>
    </source>
</evidence>
<dbReference type="PANTHER" id="PTHR21392:SF1">
    <property type="entry name" value="TRNA-URIDINE AMINOCARBOXYPROPYLTRANSFERASE"/>
    <property type="match status" value="1"/>
</dbReference>
<organism evidence="6 7">
    <name type="scientific">Vibrio gazogenes</name>
    <dbReference type="NCBI Taxonomy" id="687"/>
    <lineage>
        <taxon>Bacteria</taxon>
        <taxon>Pseudomonadati</taxon>
        <taxon>Pseudomonadota</taxon>
        <taxon>Gammaproteobacteria</taxon>
        <taxon>Vibrionales</taxon>
        <taxon>Vibrionaceae</taxon>
        <taxon>Vibrio</taxon>
    </lineage>
</organism>
<dbReference type="SMART" id="SM01144">
    <property type="entry name" value="DTW"/>
    <property type="match status" value="1"/>
</dbReference>
<keyword evidence="2" id="KW-0808">Transferase</keyword>